<protein>
    <submittedName>
        <fullName evidence="1">Uncharacterized protein</fullName>
    </submittedName>
</protein>
<dbReference type="GeneID" id="39582742"/>
<evidence type="ECO:0000313" key="1">
    <source>
        <dbReference type="EMBL" id="ROT38108.1"/>
    </source>
</evidence>
<sequence length="143" mass="15700">MSYTRISQPLIFSFLMLRAHCRYISEFDGAHIFVTAGYSRQATHDIVGTVSQPGQRSEPLLSAGRIASGPALGHGLKMGGQVEQGGSQRQDWLLHSYPHASSDSHANSFQPLRSESTAWRAAPARHGLTNQKFTFAVIMPFKS</sequence>
<dbReference type="Proteomes" id="UP000272025">
    <property type="component" value="Unassembled WGS sequence"/>
</dbReference>
<reference evidence="1 2" key="1">
    <citation type="journal article" date="2018" name="Mol. Ecol.">
        <title>The obligate alkalophilic soda-lake fungus Sodiomyces alkalinus has shifted to a protein diet.</title>
        <authorList>
            <person name="Grum-Grzhimaylo A.A."/>
            <person name="Falkoski D.L."/>
            <person name="van den Heuvel J."/>
            <person name="Valero-Jimenez C.A."/>
            <person name="Min B."/>
            <person name="Choi I.G."/>
            <person name="Lipzen A."/>
            <person name="Daum C.G."/>
            <person name="Aanen D.K."/>
            <person name="Tsang A."/>
            <person name="Henrissat B."/>
            <person name="Bilanenko E.N."/>
            <person name="de Vries R.P."/>
            <person name="van Kan J.A.L."/>
            <person name="Grigoriev I.V."/>
            <person name="Debets A.J.M."/>
        </authorList>
    </citation>
    <scope>NUCLEOTIDE SEQUENCE [LARGE SCALE GENOMIC DNA]</scope>
    <source>
        <strain evidence="1 2">F11</strain>
    </source>
</reference>
<dbReference type="EMBL" id="ML119056">
    <property type="protein sequence ID" value="ROT38108.1"/>
    <property type="molecule type" value="Genomic_DNA"/>
</dbReference>
<keyword evidence="2" id="KW-1185">Reference proteome</keyword>
<dbReference type="RefSeq" id="XP_028465914.1">
    <property type="nucleotide sequence ID" value="XM_028614264.1"/>
</dbReference>
<accession>A0A3N2PUB1</accession>
<organism evidence="1 2">
    <name type="scientific">Sodiomyces alkalinus (strain CBS 110278 / VKM F-3762 / F11)</name>
    <name type="common">Alkaliphilic filamentous fungus</name>
    <dbReference type="NCBI Taxonomy" id="1314773"/>
    <lineage>
        <taxon>Eukaryota</taxon>
        <taxon>Fungi</taxon>
        <taxon>Dikarya</taxon>
        <taxon>Ascomycota</taxon>
        <taxon>Pezizomycotina</taxon>
        <taxon>Sordariomycetes</taxon>
        <taxon>Hypocreomycetidae</taxon>
        <taxon>Glomerellales</taxon>
        <taxon>Plectosphaerellaceae</taxon>
        <taxon>Sodiomyces</taxon>
    </lineage>
</organism>
<gene>
    <name evidence="1" type="ORF">SODALDRAFT_360442</name>
</gene>
<proteinExistence type="predicted"/>
<dbReference type="AlphaFoldDB" id="A0A3N2PUB1"/>
<name>A0A3N2PUB1_SODAK</name>
<evidence type="ECO:0000313" key="2">
    <source>
        <dbReference type="Proteomes" id="UP000272025"/>
    </source>
</evidence>